<gene>
    <name evidence="1" type="ORF">FLSS-29_0012</name>
</gene>
<evidence type="ECO:0000313" key="1">
    <source>
        <dbReference type="EMBL" id="AGF93520.1"/>
    </source>
</evidence>
<proteinExistence type="predicted"/>
<dbReference type="AlphaFoldDB" id="M1PQR8"/>
<name>M1PQR8_9ZZZZ</name>
<reference evidence="1" key="1">
    <citation type="journal article" date="2013" name="Syst. Appl. Microbiol.">
        <title>New insights into the archaeal diversity of a hypersaline microbial mat obtained by a metagenomic approach.</title>
        <authorList>
            <person name="Lopez-Lopez A."/>
            <person name="Richter M."/>
            <person name="Pena A."/>
            <person name="Tamames J."/>
            <person name="Rossello-Mora R."/>
        </authorList>
    </citation>
    <scope>NUCLEOTIDE SEQUENCE</scope>
</reference>
<sequence>MHVLVETVNFVAGAQTEGDRAQQISNSDRGQHVHVIVDNEPYLANYNVGDPFPVGTLSDGAHTAFVFPSRSYHESVKSETAWDAVNFYVDEETGSFSLDRTQPTIIYSRPKGSYAGEGADRILMDFYLINAELGPDSYKARYTIAPTGTDSTLASMTLEEWTPAFVTGLSEGTYDVTLELLDAEGNVVPGEWNSTTREIEVASFDN</sequence>
<organism evidence="1">
    <name type="scientific">uncultured organism</name>
    <dbReference type="NCBI Taxonomy" id="155900"/>
    <lineage>
        <taxon>unclassified sequences</taxon>
        <taxon>environmental samples</taxon>
    </lineage>
</organism>
<dbReference type="EMBL" id="JX684095">
    <property type="protein sequence ID" value="AGF93520.1"/>
    <property type="molecule type" value="Genomic_DNA"/>
</dbReference>
<protein>
    <submittedName>
        <fullName evidence="1">Uncharacterized protein</fullName>
    </submittedName>
</protein>
<accession>M1PQR8</accession>